<dbReference type="InterPro" id="IPR011013">
    <property type="entry name" value="Gal_mutarotase_sf_dom"/>
</dbReference>
<dbReference type="EC" id="3.2.1.-" evidence="1"/>
<keyword evidence="1" id="KW-0326">Glycosidase</keyword>
<dbReference type="GO" id="GO:0030246">
    <property type="term" value="F:carbohydrate binding"/>
    <property type="evidence" value="ECO:0007669"/>
    <property type="project" value="InterPro"/>
</dbReference>
<keyword evidence="1" id="KW-0378">Hydrolase</keyword>
<name>R9GSR2_9SPHI</name>
<dbReference type="GO" id="GO:0016798">
    <property type="term" value="F:hydrolase activity, acting on glycosyl bonds"/>
    <property type="evidence" value="ECO:0007669"/>
    <property type="project" value="UniProtKB-KW"/>
</dbReference>
<organism evidence="1 2">
    <name type="scientific">Arcticibacter svalbardensis MN12-7</name>
    <dbReference type="NCBI Taxonomy" id="1150600"/>
    <lineage>
        <taxon>Bacteria</taxon>
        <taxon>Pseudomonadati</taxon>
        <taxon>Bacteroidota</taxon>
        <taxon>Sphingobacteriia</taxon>
        <taxon>Sphingobacteriales</taxon>
        <taxon>Sphingobacteriaceae</taxon>
        <taxon>Arcticibacter</taxon>
    </lineage>
</organism>
<dbReference type="Proteomes" id="UP000014174">
    <property type="component" value="Unassembled WGS sequence"/>
</dbReference>
<dbReference type="EMBL" id="AQPN01000079">
    <property type="protein sequence ID" value="EOR94585.1"/>
    <property type="molecule type" value="Genomic_DNA"/>
</dbReference>
<dbReference type="Gene3D" id="2.60.40.1760">
    <property type="entry name" value="glycosyl hydrolase (family 31)"/>
    <property type="match status" value="1"/>
</dbReference>
<reference evidence="1 2" key="1">
    <citation type="journal article" date="2013" name="Genome Announc.">
        <title>Draft Genome Sequence of Arcticibacter svalbardensis Strain MN12-7T, a Member of the Family Sphingobacteriaceae Isolated from an Arctic Soil Sample.</title>
        <authorList>
            <person name="Shivaji S."/>
            <person name="Ara S."/>
            <person name="Prasad S."/>
            <person name="Manasa B.P."/>
            <person name="Begum Z."/>
            <person name="Singh A."/>
            <person name="Kumar Pinnaka A."/>
        </authorList>
    </citation>
    <scope>NUCLEOTIDE SEQUENCE [LARGE SCALE GENOMIC DNA]</scope>
    <source>
        <strain evidence="1 2">MN12-7</strain>
    </source>
</reference>
<dbReference type="AlphaFoldDB" id="R9GSR2"/>
<comment type="caution">
    <text evidence="1">The sequence shown here is derived from an EMBL/GenBank/DDBJ whole genome shotgun (WGS) entry which is preliminary data.</text>
</comment>
<dbReference type="STRING" id="1150600.ADIARSV_2183"/>
<protein>
    <submittedName>
        <fullName evidence="1">Alpha-xylosidase</fullName>
        <ecNumber evidence="1">3.2.1.-</ecNumber>
    </submittedName>
</protein>
<dbReference type="SUPFAM" id="SSF74650">
    <property type="entry name" value="Galactose mutarotase-like"/>
    <property type="match status" value="1"/>
</dbReference>
<dbReference type="GO" id="GO:0005975">
    <property type="term" value="P:carbohydrate metabolic process"/>
    <property type="evidence" value="ECO:0007669"/>
    <property type="project" value="InterPro"/>
</dbReference>
<gene>
    <name evidence="1" type="ORF">ADIARSV_2183</name>
</gene>
<evidence type="ECO:0000313" key="1">
    <source>
        <dbReference type="EMBL" id="EOR94585.1"/>
    </source>
</evidence>
<proteinExistence type="predicted"/>
<keyword evidence="2" id="KW-1185">Reference proteome</keyword>
<accession>R9GSR2</accession>
<sequence length="136" mass="15136">MAGCKVKSLLKYEKSDNTVTIHVDSSILQVQIIDHYIIHIKKVLDNSVASKIPDYVTVLSPQKTPWQVAEKNGQVIISTDSVKVIVNANGNIQYQNQKDNKLLSETKDYTYINPKNQGNKVSQSFAVGDEAIYGLV</sequence>
<evidence type="ECO:0000313" key="2">
    <source>
        <dbReference type="Proteomes" id="UP000014174"/>
    </source>
</evidence>